<keyword evidence="4" id="KW-1185">Reference proteome</keyword>
<dbReference type="EMBL" id="JAPTMY010000014">
    <property type="protein sequence ID" value="MCZ0857944.1"/>
    <property type="molecule type" value="Genomic_DNA"/>
</dbReference>
<dbReference type="InterPro" id="IPR001451">
    <property type="entry name" value="Hexapep"/>
</dbReference>
<reference evidence="3" key="1">
    <citation type="submission" date="2022-10" db="EMBL/GenBank/DDBJ databases">
        <title>Genome sequence of Actinomyces israelii ATCC 10048.</title>
        <authorList>
            <person name="Watt R.M."/>
            <person name="Tong W.M."/>
        </authorList>
    </citation>
    <scope>NUCLEOTIDE SEQUENCE</scope>
    <source>
        <strain evidence="3">ATCC 10048</strain>
    </source>
</reference>
<keyword evidence="2" id="KW-0677">Repeat</keyword>
<dbReference type="CDD" id="cd04647">
    <property type="entry name" value="LbH_MAT_like"/>
    <property type="match status" value="1"/>
</dbReference>
<sequence length="199" mass="21167">MSIPSRLVNAVRMSMSNHEYGRARRSGQLRTGEDVTLGPFARCSARSTAAPSIVIGSHVFLDCSLITRGGGRIAIGSDCWFGGAGSTAIGATESVTIGSDVIISNHVHIYDNNNHPTDPDARRRMTRGELAGPLWEWTEAASAPVVVEDNVWIGEFSMILKGVTVGRGSVVAAHSVVTKDVPPYTIAAGNPAKTIKRLR</sequence>
<dbReference type="Gene3D" id="2.160.10.10">
    <property type="entry name" value="Hexapeptide repeat proteins"/>
    <property type="match status" value="1"/>
</dbReference>
<dbReference type="InterPro" id="IPR018357">
    <property type="entry name" value="Hexapep_transf_CS"/>
</dbReference>
<dbReference type="Proteomes" id="UP001072034">
    <property type="component" value="Unassembled WGS sequence"/>
</dbReference>
<keyword evidence="1" id="KW-0808">Transferase</keyword>
<evidence type="ECO:0000256" key="1">
    <source>
        <dbReference type="ARBA" id="ARBA00022679"/>
    </source>
</evidence>
<evidence type="ECO:0000313" key="4">
    <source>
        <dbReference type="Proteomes" id="UP001072034"/>
    </source>
</evidence>
<protein>
    <submittedName>
        <fullName evidence="3">DapH/DapD/GlmU-related protein</fullName>
    </submittedName>
</protein>
<comment type="caution">
    <text evidence="3">The sequence shown here is derived from an EMBL/GenBank/DDBJ whole genome shotgun (WGS) entry which is preliminary data.</text>
</comment>
<evidence type="ECO:0000256" key="2">
    <source>
        <dbReference type="ARBA" id="ARBA00022737"/>
    </source>
</evidence>
<name>A0ABT4I9A8_9ACTO</name>
<evidence type="ECO:0000313" key="3">
    <source>
        <dbReference type="EMBL" id="MCZ0857944.1"/>
    </source>
</evidence>
<accession>A0ABT4I9A8</accession>
<dbReference type="InterPro" id="IPR011004">
    <property type="entry name" value="Trimer_LpxA-like_sf"/>
</dbReference>
<proteinExistence type="predicted"/>
<dbReference type="SUPFAM" id="SSF51161">
    <property type="entry name" value="Trimeric LpxA-like enzymes"/>
    <property type="match status" value="1"/>
</dbReference>
<dbReference type="RefSeq" id="WP_268917435.1">
    <property type="nucleotide sequence ID" value="NZ_JAPTMY010000014.1"/>
</dbReference>
<dbReference type="PROSITE" id="PS00101">
    <property type="entry name" value="HEXAPEP_TRANSFERASES"/>
    <property type="match status" value="1"/>
</dbReference>
<dbReference type="Pfam" id="PF00132">
    <property type="entry name" value="Hexapep"/>
    <property type="match status" value="1"/>
</dbReference>
<dbReference type="Pfam" id="PF14602">
    <property type="entry name" value="Hexapep_2"/>
    <property type="match status" value="1"/>
</dbReference>
<organism evidence="3 4">
    <name type="scientific">Actinomyces israelii</name>
    <dbReference type="NCBI Taxonomy" id="1659"/>
    <lineage>
        <taxon>Bacteria</taxon>
        <taxon>Bacillati</taxon>
        <taxon>Actinomycetota</taxon>
        <taxon>Actinomycetes</taxon>
        <taxon>Actinomycetales</taxon>
        <taxon>Actinomycetaceae</taxon>
        <taxon>Actinomyces</taxon>
    </lineage>
</organism>
<dbReference type="PANTHER" id="PTHR23416">
    <property type="entry name" value="SIALIC ACID SYNTHASE-RELATED"/>
    <property type="match status" value="1"/>
</dbReference>
<gene>
    <name evidence="3" type="ORF">OHJ16_07785</name>
</gene>
<dbReference type="InterPro" id="IPR051159">
    <property type="entry name" value="Hexapeptide_acetyltransf"/>
</dbReference>